<dbReference type="EMBL" id="BLLK01000047">
    <property type="protein sequence ID" value="GFH55044.1"/>
    <property type="molecule type" value="Genomic_DNA"/>
</dbReference>
<feature type="region of interest" description="Disordered" evidence="9">
    <location>
        <begin position="312"/>
        <end position="423"/>
    </location>
</feature>
<keyword evidence="2" id="KW-0645">Protease</keyword>
<evidence type="ECO:0000256" key="1">
    <source>
        <dbReference type="ARBA" id="ARBA00008721"/>
    </source>
</evidence>
<protein>
    <submittedName>
        <fullName evidence="12">Zinc metalloprotease</fullName>
    </submittedName>
</protein>
<evidence type="ECO:0000313" key="12">
    <source>
        <dbReference type="EMBL" id="GFH55044.1"/>
    </source>
</evidence>
<gene>
    <name evidence="12" type="ORF">CTEN210_11520</name>
</gene>
<evidence type="ECO:0000256" key="8">
    <source>
        <dbReference type="ARBA" id="ARBA00023157"/>
    </source>
</evidence>
<evidence type="ECO:0000259" key="11">
    <source>
        <dbReference type="Pfam" id="PF05572"/>
    </source>
</evidence>
<dbReference type="GO" id="GO:0006508">
    <property type="term" value="P:proteolysis"/>
    <property type="evidence" value="ECO:0007669"/>
    <property type="project" value="UniProtKB-KW"/>
</dbReference>
<dbReference type="GO" id="GO:0046872">
    <property type="term" value="F:metal ion binding"/>
    <property type="evidence" value="ECO:0007669"/>
    <property type="project" value="UniProtKB-KW"/>
</dbReference>
<evidence type="ECO:0000256" key="6">
    <source>
        <dbReference type="ARBA" id="ARBA00022833"/>
    </source>
</evidence>
<dbReference type="InterPro" id="IPR024079">
    <property type="entry name" value="MetalloPept_cat_dom_sf"/>
</dbReference>
<evidence type="ECO:0000256" key="5">
    <source>
        <dbReference type="ARBA" id="ARBA00022801"/>
    </source>
</evidence>
<feature type="signal peptide" evidence="10">
    <location>
        <begin position="1"/>
        <end position="21"/>
    </location>
</feature>
<evidence type="ECO:0000256" key="4">
    <source>
        <dbReference type="ARBA" id="ARBA00022729"/>
    </source>
</evidence>
<evidence type="ECO:0000256" key="9">
    <source>
        <dbReference type="SAM" id="MobiDB-lite"/>
    </source>
</evidence>
<feature type="compositionally biased region" description="Basic residues" evidence="9">
    <location>
        <begin position="23"/>
        <end position="32"/>
    </location>
</feature>
<feature type="compositionally biased region" description="Basic and acidic residues" evidence="9">
    <location>
        <begin position="33"/>
        <end position="45"/>
    </location>
</feature>
<feature type="chain" id="PRO_5042133493" evidence="10">
    <location>
        <begin position="22"/>
        <end position="532"/>
    </location>
</feature>
<evidence type="ECO:0000313" key="13">
    <source>
        <dbReference type="Proteomes" id="UP001054902"/>
    </source>
</evidence>
<evidence type="ECO:0000256" key="2">
    <source>
        <dbReference type="ARBA" id="ARBA00022670"/>
    </source>
</evidence>
<dbReference type="Proteomes" id="UP001054902">
    <property type="component" value="Unassembled WGS sequence"/>
</dbReference>
<keyword evidence="5" id="KW-0378">Hydrolase</keyword>
<evidence type="ECO:0000256" key="10">
    <source>
        <dbReference type="SAM" id="SignalP"/>
    </source>
</evidence>
<reference evidence="12 13" key="1">
    <citation type="journal article" date="2021" name="Sci. Rep.">
        <title>The genome of the diatom Chaetoceros tenuissimus carries an ancient integrated fragment of an extant virus.</title>
        <authorList>
            <person name="Hongo Y."/>
            <person name="Kimura K."/>
            <person name="Takaki Y."/>
            <person name="Yoshida Y."/>
            <person name="Baba S."/>
            <person name="Kobayashi G."/>
            <person name="Nagasaki K."/>
            <person name="Hano T."/>
            <person name="Tomaru Y."/>
        </authorList>
    </citation>
    <scope>NUCLEOTIDE SEQUENCE [LARGE SCALE GENOMIC DNA]</scope>
    <source>
        <strain evidence="12 13">NIES-3715</strain>
    </source>
</reference>
<sequence length="532" mass="57861">MRIISHSTLFMLAFLVGMGRAHDHHHHHHHHDDHRELEKGGDRRTCGTPDPTAEEQAQAQKAVENWRTVKAASAADGLIAATTTPQVIIPTYVHLIYGKHPSENEVIAAGDAQRQIDVMNDAFDGSGFSFNLIEVKQIQNPSWWTATKDSTEEIDMKSQTRVGGPEELNIWFNAVQHPNPSNILLGHARFPEWVAGALSIDGVVCLHSTKDGGSFSPFNEGDTLVHEVGHWLGLYHTFQGGCGSGDHVDDTPAEAYPAYGCPVGRDTCPSAAGLDPITNYMDYTDDDCMNHFTSGQSERMHAMWETYRLVPSESPSSFPSMVPSDSPSDQPSSTPSSIPSDLPSNLPSSQPSDSPSSLPSMVPSESPSFLPSMVPSDSPSSLPSTVPSDSPSSLPSMVPSDSPSSLPSMVPSDSPSSLPSLFPSFEPSWVDDEQCKKKDTQNDICAELDGRCKLDCEDDEDFVCVPGLCSYDRNWDKPTKSPKMRELKEEEVDVVDIEIAADGSVERKLKATKAPKSSCACRVPKTKRGCKI</sequence>
<accession>A0AAD3CZW5</accession>
<dbReference type="GO" id="GO:0008237">
    <property type="term" value="F:metallopeptidase activity"/>
    <property type="evidence" value="ECO:0007669"/>
    <property type="project" value="UniProtKB-KW"/>
</dbReference>
<dbReference type="SUPFAM" id="SSF55486">
    <property type="entry name" value="Metalloproteases ('zincins'), catalytic domain"/>
    <property type="match status" value="1"/>
</dbReference>
<keyword evidence="7 12" id="KW-0482">Metalloprotease</keyword>
<evidence type="ECO:0000256" key="3">
    <source>
        <dbReference type="ARBA" id="ARBA00022723"/>
    </source>
</evidence>
<dbReference type="AlphaFoldDB" id="A0AAD3CZW5"/>
<comment type="caution">
    <text evidence="12">The sequence shown here is derived from an EMBL/GenBank/DDBJ whole genome shotgun (WGS) entry which is preliminary data.</text>
</comment>
<organism evidence="12 13">
    <name type="scientific">Chaetoceros tenuissimus</name>
    <dbReference type="NCBI Taxonomy" id="426638"/>
    <lineage>
        <taxon>Eukaryota</taxon>
        <taxon>Sar</taxon>
        <taxon>Stramenopiles</taxon>
        <taxon>Ochrophyta</taxon>
        <taxon>Bacillariophyta</taxon>
        <taxon>Coscinodiscophyceae</taxon>
        <taxon>Chaetocerotophycidae</taxon>
        <taxon>Chaetocerotales</taxon>
        <taxon>Chaetocerotaceae</taxon>
        <taxon>Chaetoceros</taxon>
    </lineage>
</organism>
<keyword evidence="8" id="KW-1015">Disulfide bond</keyword>
<dbReference type="CDD" id="cd04275">
    <property type="entry name" value="ZnMc_pappalysin_like"/>
    <property type="match status" value="1"/>
</dbReference>
<keyword evidence="3" id="KW-0479">Metal-binding</keyword>
<dbReference type="Pfam" id="PF05572">
    <property type="entry name" value="Peptidase_M43"/>
    <property type="match status" value="1"/>
</dbReference>
<proteinExistence type="inferred from homology"/>
<comment type="similarity">
    <text evidence="1">Belongs to the peptidase M43B family.</text>
</comment>
<dbReference type="InterPro" id="IPR008754">
    <property type="entry name" value="Peptidase_M43"/>
</dbReference>
<keyword evidence="4 10" id="KW-0732">Signal</keyword>
<dbReference type="Gene3D" id="3.40.390.10">
    <property type="entry name" value="Collagenase (Catalytic Domain)"/>
    <property type="match status" value="1"/>
</dbReference>
<name>A0AAD3CZW5_9STRA</name>
<keyword evidence="6" id="KW-0862">Zinc</keyword>
<feature type="domain" description="Peptidase M43 pregnancy-associated plasma-A" evidence="11">
    <location>
        <begin position="220"/>
        <end position="303"/>
    </location>
</feature>
<dbReference type="PANTHER" id="PTHR47466">
    <property type="match status" value="1"/>
</dbReference>
<keyword evidence="13" id="KW-1185">Reference proteome</keyword>
<evidence type="ECO:0000256" key="7">
    <source>
        <dbReference type="ARBA" id="ARBA00023049"/>
    </source>
</evidence>
<dbReference type="PANTHER" id="PTHR47466:SF1">
    <property type="entry name" value="METALLOPROTEASE MEP1 (AFU_ORTHOLOGUE AFUA_1G07730)-RELATED"/>
    <property type="match status" value="1"/>
</dbReference>
<feature type="region of interest" description="Disordered" evidence="9">
    <location>
        <begin position="23"/>
        <end position="56"/>
    </location>
</feature>